<keyword evidence="1" id="KW-0472">Membrane</keyword>
<dbReference type="Proteomes" id="UP000254920">
    <property type="component" value="Unassembled WGS sequence"/>
</dbReference>
<keyword evidence="1" id="KW-1133">Transmembrane helix</keyword>
<dbReference type="OrthoDB" id="5323038at2"/>
<dbReference type="AlphaFoldDB" id="A0A381DIX4"/>
<proteinExistence type="predicted"/>
<keyword evidence="1" id="KW-0812">Transmembrane</keyword>
<dbReference type="Gene3D" id="1.10.10.60">
    <property type="entry name" value="Homeodomain-like"/>
    <property type="match status" value="1"/>
</dbReference>
<protein>
    <submittedName>
        <fullName evidence="2">Periplasmic protein</fullName>
    </submittedName>
</protein>
<accession>A0A381DIX4</accession>
<name>A0A381DIX4_9BACT</name>
<dbReference type="RefSeq" id="WP_089183016.1">
    <property type="nucleotide sequence ID" value="NZ_CP043427.1"/>
</dbReference>
<sequence length="174" mass="19834">MIEITAFIAFGIVLLIVIALSYMKDSEMTRKFSKYEKILDSLMKENHAIKKQLQTLEITASLPKETEDLQNIEERLALKIQSEINDKIIPVINSIQNIEQAIENFQSEQQDRIYDLEERTKSITKISPPNNGSDEEKIVSLYNNGLSVESIAKDLQLSVGKVNLILKIRGLLRT</sequence>
<evidence type="ECO:0000313" key="2">
    <source>
        <dbReference type="EMBL" id="SUX10628.1"/>
    </source>
</evidence>
<reference evidence="2 3" key="1">
    <citation type="submission" date="2018-06" db="EMBL/GenBank/DDBJ databases">
        <authorList>
            <consortium name="Pathogen Informatics"/>
            <person name="Doyle S."/>
        </authorList>
    </citation>
    <scope>NUCLEOTIDE SEQUENCE [LARGE SCALE GENOMIC DNA]</scope>
    <source>
        <strain evidence="2 3">NCTC12475</strain>
    </source>
</reference>
<dbReference type="GeneID" id="93091256"/>
<organism evidence="2 3">
    <name type="scientific">Campylobacter sputorum subsp. sputorum</name>
    <dbReference type="NCBI Taxonomy" id="32024"/>
    <lineage>
        <taxon>Bacteria</taxon>
        <taxon>Pseudomonadati</taxon>
        <taxon>Campylobacterota</taxon>
        <taxon>Epsilonproteobacteria</taxon>
        <taxon>Campylobacterales</taxon>
        <taxon>Campylobacteraceae</taxon>
        <taxon>Campylobacter</taxon>
    </lineage>
</organism>
<keyword evidence="3" id="KW-1185">Reference proteome</keyword>
<evidence type="ECO:0000313" key="3">
    <source>
        <dbReference type="Proteomes" id="UP000254920"/>
    </source>
</evidence>
<dbReference type="EMBL" id="UFVD01000001">
    <property type="protein sequence ID" value="SUX10628.1"/>
    <property type="molecule type" value="Genomic_DNA"/>
</dbReference>
<evidence type="ECO:0000256" key="1">
    <source>
        <dbReference type="SAM" id="Phobius"/>
    </source>
</evidence>
<gene>
    <name evidence="2" type="ORF">NCTC12475_00825</name>
</gene>
<feature type="transmembrane region" description="Helical" evidence="1">
    <location>
        <begin position="6"/>
        <end position="23"/>
    </location>
</feature>
<dbReference type="STRING" id="32024.GCA_000788295_01244"/>